<keyword evidence="2" id="KW-0812">Transmembrane</keyword>
<dbReference type="InterPro" id="IPR036927">
    <property type="entry name" value="Cyt_c_oxase-like_su1_sf"/>
</dbReference>
<evidence type="ECO:0000259" key="3">
    <source>
        <dbReference type="PROSITE" id="PS50855"/>
    </source>
</evidence>
<organism evidence="4 5">
    <name type="scientific">Streptomyces justiciae</name>
    <dbReference type="NCBI Taxonomy" id="2780140"/>
    <lineage>
        <taxon>Bacteria</taxon>
        <taxon>Bacillati</taxon>
        <taxon>Actinomycetota</taxon>
        <taxon>Actinomycetes</taxon>
        <taxon>Kitasatosporales</taxon>
        <taxon>Streptomycetaceae</taxon>
        <taxon>Streptomyces</taxon>
    </lineage>
</organism>
<dbReference type="Proteomes" id="UP001257948">
    <property type="component" value="Unassembled WGS sequence"/>
</dbReference>
<keyword evidence="2" id="KW-1133">Transmembrane helix</keyword>
<feature type="domain" description="Cytochrome oxidase subunit I profile" evidence="3">
    <location>
        <begin position="1"/>
        <end position="84"/>
    </location>
</feature>
<proteinExistence type="predicted"/>
<dbReference type="Gene3D" id="1.20.210.10">
    <property type="entry name" value="Cytochrome c oxidase-like, subunit I domain"/>
    <property type="match status" value="1"/>
</dbReference>
<keyword evidence="1" id="KW-0249">Electron transport</keyword>
<dbReference type="InterPro" id="IPR023616">
    <property type="entry name" value="Cyt_c_oxase-like_su1_dom"/>
</dbReference>
<dbReference type="SUPFAM" id="SSF81442">
    <property type="entry name" value="Cytochrome c oxidase subunit I-like"/>
    <property type="match status" value="1"/>
</dbReference>
<gene>
    <name evidence="4" type="ORF">RQC66_08195</name>
</gene>
<sequence>VNGMQRRIPDYLAVEGLTPLNTLSSIFSLVLGASLLPFFYNVWKTAKYGRPVASDDPWGYGRSLEWATSCPPPRHNFLALPRIRSESPAYDLHHAPAPERELTAR</sequence>
<evidence type="ECO:0000256" key="1">
    <source>
        <dbReference type="ARBA" id="ARBA00022982"/>
    </source>
</evidence>
<reference evidence="5" key="1">
    <citation type="submission" date="2023-07" db="EMBL/GenBank/DDBJ databases">
        <title>Draft genome sequence of the endophytic actinobacterium Streptomyces justiciae WPN32, a potential antibiotic producer.</title>
        <authorList>
            <person name="Yasawong M."/>
            <person name="Pana W."/>
            <person name="Ganta P."/>
            <person name="Santapan N."/>
            <person name="Songngamsuk T."/>
            <person name="Phatcharaharikarn M."/>
            <person name="Kerdtoob S."/>
            <person name="Nantapong N."/>
        </authorList>
    </citation>
    <scope>NUCLEOTIDE SEQUENCE [LARGE SCALE GENOMIC DNA]</scope>
    <source>
        <strain evidence="5">WPN32</strain>
    </source>
</reference>
<comment type="caution">
    <text evidence="4">The sequence shown here is derived from an EMBL/GenBank/DDBJ whole genome shotgun (WGS) entry which is preliminary data.</text>
</comment>
<accession>A0ABU3LNA5</accession>
<name>A0ABU3LNA5_9ACTN</name>
<evidence type="ECO:0000256" key="2">
    <source>
        <dbReference type="SAM" id="Phobius"/>
    </source>
</evidence>
<keyword evidence="1" id="KW-0813">Transport</keyword>
<feature type="non-terminal residue" evidence="4">
    <location>
        <position position="1"/>
    </location>
</feature>
<keyword evidence="5" id="KW-1185">Reference proteome</keyword>
<feature type="transmembrane region" description="Helical" evidence="2">
    <location>
        <begin position="20"/>
        <end position="40"/>
    </location>
</feature>
<dbReference type="PROSITE" id="PS50855">
    <property type="entry name" value="COX1"/>
    <property type="match status" value="1"/>
</dbReference>
<keyword evidence="2" id="KW-0472">Membrane</keyword>
<dbReference type="EMBL" id="JAVTLL010000004">
    <property type="protein sequence ID" value="MDT7840710.1"/>
    <property type="molecule type" value="Genomic_DNA"/>
</dbReference>
<evidence type="ECO:0000313" key="5">
    <source>
        <dbReference type="Proteomes" id="UP001257948"/>
    </source>
</evidence>
<protein>
    <submittedName>
        <fullName evidence="4">Cytochrome ubiquinol oxidase subunit I</fullName>
    </submittedName>
</protein>
<evidence type="ECO:0000313" key="4">
    <source>
        <dbReference type="EMBL" id="MDT7840710.1"/>
    </source>
</evidence>